<keyword evidence="3" id="KW-1185">Reference proteome</keyword>
<organism evidence="2 3">
    <name type="scientific">Dorcoceras hygrometricum</name>
    <dbReference type="NCBI Taxonomy" id="472368"/>
    <lineage>
        <taxon>Eukaryota</taxon>
        <taxon>Viridiplantae</taxon>
        <taxon>Streptophyta</taxon>
        <taxon>Embryophyta</taxon>
        <taxon>Tracheophyta</taxon>
        <taxon>Spermatophyta</taxon>
        <taxon>Magnoliopsida</taxon>
        <taxon>eudicotyledons</taxon>
        <taxon>Gunneridae</taxon>
        <taxon>Pentapetalae</taxon>
        <taxon>asterids</taxon>
        <taxon>lamiids</taxon>
        <taxon>Lamiales</taxon>
        <taxon>Gesneriaceae</taxon>
        <taxon>Didymocarpoideae</taxon>
        <taxon>Trichosporeae</taxon>
        <taxon>Loxocarpinae</taxon>
        <taxon>Dorcoceras</taxon>
    </lineage>
</organism>
<feature type="region of interest" description="Disordered" evidence="1">
    <location>
        <begin position="119"/>
        <end position="141"/>
    </location>
</feature>
<reference evidence="2 3" key="1">
    <citation type="journal article" date="2015" name="Proc. Natl. Acad. Sci. U.S.A.">
        <title>The resurrection genome of Boea hygrometrica: A blueprint for survival of dehydration.</title>
        <authorList>
            <person name="Xiao L."/>
            <person name="Yang G."/>
            <person name="Zhang L."/>
            <person name="Yang X."/>
            <person name="Zhao S."/>
            <person name="Ji Z."/>
            <person name="Zhou Q."/>
            <person name="Hu M."/>
            <person name="Wang Y."/>
            <person name="Chen M."/>
            <person name="Xu Y."/>
            <person name="Jin H."/>
            <person name="Xiao X."/>
            <person name="Hu G."/>
            <person name="Bao F."/>
            <person name="Hu Y."/>
            <person name="Wan P."/>
            <person name="Li L."/>
            <person name="Deng X."/>
            <person name="Kuang T."/>
            <person name="Xiang C."/>
            <person name="Zhu J.K."/>
            <person name="Oliver M.J."/>
            <person name="He Y."/>
        </authorList>
    </citation>
    <scope>NUCLEOTIDE SEQUENCE [LARGE SCALE GENOMIC DNA]</scope>
    <source>
        <strain evidence="3">cv. XS01</strain>
    </source>
</reference>
<evidence type="ECO:0000256" key="1">
    <source>
        <dbReference type="SAM" id="MobiDB-lite"/>
    </source>
</evidence>
<dbReference type="EMBL" id="KV002033">
    <property type="protein sequence ID" value="KZV38198.1"/>
    <property type="molecule type" value="Genomic_DNA"/>
</dbReference>
<name>A0A2Z7BX23_9LAMI</name>
<evidence type="ECO:0000313" key="3">
    <source>
        <dbReference type="Proteomes" id="UP000250235"/>
    </source>
</evidence>
<dbReference type="AlphaFoldDB" id="A0A2Z7BX23"/>
<dbReference type="Proteomes" id="UP000250235">
    <property type="component" value="Unassembled WGS sequence"/>
</dbReference>
<gene>
    <name evidence="2" type="ORF">F511_14395</name>
</gene>
<protein>
    <submittedName>
        <fullName evidence="2">Uncharacterized protein</fullName>
    </submittedName>
</protein>
<accession>A0A2Z7BX23</accession>
<proteinExistence type="predicted"/>
<feature type="compositionally biased region" description="Polar residues" evidence="1">
    <location>
        <begin position="120"/>
        <end position="137"/>
    </location>
</feature>
<sequence>MRTGGRPPAHSSCRWGGTCATRAHGYRPACATCAHHRAQHVRTITDKRAQRVRTIIGQRAQRVHTTLRNMCARLPAIVRDRRATAAEMCARDALTIPRFLRRFARDGCARHISRHDKFPTSANQLSPGSLNHAENSNPVPPLNEVLTANTKLRTVGNAYPKAETSGRTIGFHCAKETATLRSSSRSLHSLKWVTIEREIHKNFSATEIAQNNYGERKQLSEKNHGEQ</sequence>
<evidence type="ECO:0000313" key="2">
    <source>
        <dbReference type="EMBL" id="KZV38198.1"/>
    </source>
</evidence>